<dbReference type="RefSeq" id="WP_377118243.1">
    <property type="nucleotide sequence ID" value="NZ_JBHTHZ010000014.1"/>
</dbReference>
<dbReference type="PANTHER" id="PTHR34219">
    <property type="entry name" value="IRON-REGULATED INNER MEMBRANE PROTEIN-RELATED"/>
    <property type="match status" value="1"/>
</dbReference>
<feature type="transmembrane region" description="Helical" evidence="1">
    <location>
        <begin position="166"/>
        <end position="187"/>
    </location>
</feature>
<keyword evidence="1" id="KW-0472">Membrane</keyword>
<organism evidence="2 3">
    <name type="scientific">Mucilaginibacter litoreus</name>
    <dbReference type="NCBI Taxonomy" id="1048221"/>
    <lineage>
        <taxon>Bacteria</taxon>
        <taxon>Pseudomonadati</taxon>
        <taxon>Bacteroidota</taxon>
        <taxon>Sphingobacteriia</taxon>
        <taxon>Sphingobacteriales</taxon>
        <taxon>Sphingobacteriaceae</taxon>
        <taxon>Mucilaginibacter</taxon>
    </lineage>
</organism>
<dbReference type="Pfam" id="PF03929">
    <property type="entry name" value="PepSY_TM"/>
    <property type="match status" value="1"/>
</dbReference>
<dbReference type="Proteomes" id="UP001597010">
    <property type="component" value="Unassembled WGS sequence"/>
</dbReference>
<evidence type="ECO:0000313" key="2">
    <source>
        <dbReference type="EMBL" id="MFD0795644.1"/>
    </source>
</evidence>
<evidence type="ECO:0000256" key="1">
    <source>
        <dbReference type="SAM" id="Phobius"/>
    </source>
</evidence>
<dbReference type="EMBL" id="JBHTHZ010000014">
    <property type="protein sequence ID" value="MFD0795644.1"/>
    <property type="molecule type" value="Genomic_DNA"/>
</dbReference>
<sequence length="402" mass="45988">MSVEALPSPRPIVRRRSAVKKKKKQRSLFYRISAWLHLWLGLITGIVVVIVSITGAILVFEQELRVWLQPYQTVEGHGKAYLPPSRLKKVAMQQFKLPTVSAVVYQGKNRSAVVPYYGDPKRYQLIYIDPYTGKVLQSVMLKNDFYRIVLEGHYNLWLPREYGRPIVSYSTLIFIITLITGLVLWWPKKWTKNTRDRSFKIKLSGNTKRINYDSHNVLGFYTLSIALILGLTGMVYGMQWFSDAVYFTASGGTKTKHFAFEKPKVKGKDKSNGNGRKAIKPQDINTTGEEDKLFNDLVSSKTDIYWQVLTFGYPFGKKGPWTVSLAPEIGRRVGEKSTFYEQFTLKKLSKAPENGGDKFMRLNYDLHVGSVGGFFTKILAFLTCIICASLPITGFFIWWVKK</sequence>
<feature type="transmembrane region" description="Helical" evidence="1">
    <location>
        <begin position="378"/>
        <end position="400"/>
    </location>
</feature>
<comment type="caution">
    <text evidence="2">The sequence shown here is derived from an EMBL/GenBank/DDBJ whole genome shotgun (WGS) entry which is preliminary data.</text>
</comment>
<feature type="transmembrane region" description="Helical" evidence="1">
    <location>
        <begin position="28"/>
        <end position="60"/>
    </location>
</feature>
<protein>
    <submittedName>
        <fullName evidence="2">PepSY-associated TM helix domain-containing protein</fullName>
    </submittedName>
</protein>
<dbReference type="InterPro" id="IPR005625">
    <property type="entry name" value="PepSY-ass_TM"/>
</dbReference>
<keyword evidence="1" id="KW-0812">Transmembrane</keyword>
<gene>
    <name evidence="2" type="ORF">ACFQZX_18625</name>
</gene>
<evidence type="ECO:0000313" key="3">
    <source>
        <dbReference type="Proteomes" id="UP001597010"/>
    </source>
</evidence>
<reference evidence="3" key="1">
    <citation type="journal article" date="2019" name="Int. J. Syst. Evol. Microbiol.">
        <title>The Global Catalogue of Microorganisms (GCM) 10K type strain sequencing project: providing services to taxonomists for standard genome sequencing and annotation.</title>
        <authorList>
            <consortium name="The Broad Institute Genomics Platform"/>
            <consortium name="The Broad Institute Genome Sequencing Center for Infectious Disease"/>
            <person name="Wu L."/>
            <person name="Ma J."/>
        </authorList>
    </citation>
    <scope>NUCLEOTIDE SEQUENCE [LARGE SCALE GENOMIC DNA]</scope>
    <source>
        <strain evidence="3">CCUG 61484</strain>
    </source>
</reference>
<keyword evidence="1" id="KW-1133">Transmembrane helix</keyword>
<accession>A0ABW3AZ30</accession>
<keyword evidence="3" id="KW-1185">Reference proteome</keyword>
<name>A0ABW3AZ30_9SPHI</name>
<feature type="transmembrane region" description="Helical" evidence="1">
    <location>
        <begin position="218"/>
        <end position="238"/>
    </location>
</feature>
<proteinExistence type="predicted"/>